<evidence type="ECO:0000256" key="3">
    <source>
        <dbReference type="ARBA" id="ARBA00023163"/>
    </source>
</evidence>
<evidence type="ECO:0000259" key="5">
    <source>
        <dbReference type="PROSITE" id="PS50932"/>
    </source>
</evidence>
<dbReference type="CDD" id="cd01392">
    <property type="entry name" value="HTH_LacI"/>
    <property type="match status" value="1"/>
</dbReference>
<dbReference type="PANTHER" id="PTHR30146:SF109">
    <property type="entry name" value="HTH-TYPE TRANSCRIPTIONAL REGULATOR GALS"/>
    <property type="match status" value="1"/>
</dbReference>
<dbReference type="CDD" id="cd01574">
    <property type="entry name" value="PBP1_LacI"/>
    <property type="match status" value="1"/>
</dbReference>
<reference evidence="6" key="1">
    <citation type="submission" date="2022-08" db="EMBL/GenBank/DDBJ databases">
        <authorList>
            <person name="Deng Y."/>
            <person name="Han X.-F."/>
            <person name="Zhang Y.-Q."/>
        </authorList>
    </citation>
    <scope>NUCLEOTIDE SEQUENCE</scope>
    <source>
        <strain evidence="6">CPCC 203386</strain>
    </source>
</reference>
<dbReference type="Pfam" id="PF13377">
    <property type="entry name" value="Peripla_BP_3"/>
    <property type="match status" value="1"/>
</dbReference>
<feature type="compositionally biased region" description="Polar residues" evidence="4">
    <location>
        <begin position="331"/>
        <end position="342"/>
    </location>
</feature>
<dbReference type="InterPro" id="IPR046335">
    <property type="entry name" value="LacI/GalR-like_sensor"/>
</dbReference>
<dbReference type="InterPro" id="IPR028082">
    <property type="entry name" value="Peripla_BP_I"/>
</dbReference>
<dbReference type="Proteomes" id="UP001165586">
    <property type="component" value="Unassembled WGS sequence"/>
</dbReference>
<evidence type="ECO:0000313" key="7">
    <source>
        <dbReference type="Proteomes" id="UP001165586"/>
    </source>
</evidence>
<gene>
    <name evidence="6" type="ORF">N1032_13320</name>
</gene>
<dbReference type="SUPFAM" id="SSF47413">
    <property type="entry name" value="lambda repressor-like DNA-binding domains"/>
    <property type="match status" value="1"/>
</dbReference>
<sequence length="342" mass="36846">MVEVARLAGVSQQTVSRVVNGNPNVGKDVFRRVDEAIRQLDYRPNKAARALATNRSMNLGVISFGLAQYGPSVALFGIAEEARRHGYATSLVTLGDVDKRTIQSALDHLTATSVDGVLVLAPVQAARVALSGMDYGIPLVVFDPGSEGLPNHVAVDEVRGARLATRHLLELGHETVWHVRGPAGWTGAEARVRGWAAELSAQHRFAPDTFDGDWTSESGYRAGQLVAADPRITAVLVANDQMALGLMKALSENAVHIPGDVSVVGFDDIPESAYFRPSLTTVRLDFDEVGSRAFDRILDLMKGARTDDPIPLIASDLILRDTTGPPPSRARGQQTQVTRKDQ</sequence>
<dbReference type="SUPFAM" id="SSF53822">
    <property type="entry name" value="Periplasmic binding protein-like I"/>
    <property type="match status" value="1"/>
</dbReference>
<dbReference type="PROSITE" id="PS00356">
    <property type="entry name" value="HTH_LACI_1"/>
    <property type="match status" value="1"/>
</dbReference>
<dbReference type="Gene3D" id="1.10.260.40">
    <property type="entry name" value="lambda repressor-like DNA-binding domains"/>
    <property type="match status" value="1"/>
</dbReference>
<keyword evidence="3" id="KW-0804">Transcription</keyword>
<evidence type="ECO:0000256" key="2">
    <source>
        <dbReference type="ARBA" id="ARBA00023125"/>
    </source>
</evidence>
<comment type="caution">
    <text evidence="6">The sequence shown here is derived from an EMBL/GenBank/DDBJ whole genome shotgun (WGS) entry which is preliminary data.</text>
</comment>
<keyword evidence="1" id="KW-0805">Transcription regulation</keyword>
<evidence type="ECO:0000256" key="4">
    <source>
        <dbReference type="SAM" id="MobiDB-lite"/>
    </source>
</evidence>
<name>A0ABT2H465_9MICO</name>
<dbReference type="Gene3D" id="3.40.50.2300">
    <property type="match status" value="2"/>
</dbReference>
<feature type="region of interest" description="Disordered" evidence="4">
    <location>
        <begin position="319"/>
        <end position="342"/>
    </location>
</feature>
<evidence type="ECO:0000313" key="6">
    <source>
        <dbReference type="EMBL" id="MCS5734718.1"/>
    </source>
</evidence>
<keyword evidence="2 6" id="KW-0238">DNA-binding</keyword>
<proteinExistence type="predicted"/>
<dbReference type="InterPro" id="IPR010982">
    <property type="entry name" value="Lambda_DNA-bd_dom_sf"/>
</dbReference>
<dbReference type="PANTHER" id="PTHR30146">
    <property type="entry name" value="LACI-RELATED TRANSCRIPTIONAL REPRESSOR"/>
    <property type="match status" value="1"/>
</dbReference>
<dbReference type="Pfam" id="PF00356">
    <property type="entry name" value="LacI"/>
    <property type="match status" value="1"/>
</dbReference>
<dbReference type="PROSITE" id="PS50932">
    <property type="entry name" value="HTH_LACI_2"/>
    <property type="match status" value="1"/>
</dbReference>
<dbReference type="EMBL" id="JANLCJ010000004">
    <property type="protein sequence ID" value="MCS5734718.1"/>
    <property type="molecule type" value="Genomic_DNA"/>
</dbReference>
<dbReference type="SMART" id="SM00354">
    <property type="entry name" value="HTH_LACI"/>
    <property type="match status" value="1"/>
</dbReference>
<protein>
    <submittedName>
        <fullName evidence="6">LacI family DNA-binding transcriptional regulator</fullName>
    </submittedName>
</protein>
<evidence type="ECO:0000256" key="1">
    <source>
        <dbReference type="ARBA" id="ARBA00023015"/>
    </source>
</evidence>
<accession>A0ABT2H465</accession>
<dbReference type="InterPro" id="IPR000843">
    <property type="entry name" value="HTH_LacI"/>
</dbReference>
<dbReference type="GO" id="GO:0003677">
    <property type="term" value="F:DNA binding"/>
    <property type="evidence" value="ECO:0007669"/>
    <property type="project" value="UniProtKB-KW"/>
</dbReference>
<organism evidence="6 7">
    <name type="scientific">Herbiconiux daphne</name>
    <dbReference type="NCBI Taxonomy" id="2970914"/>
    <lineage>
        <taxon>Bacteria</taxon>
        <taxon>Bacillati</taxon>
        <taxon>Actinomycetota</taxon>
        <taxon>Actinomycetes</taxon>
        <taxon>Micrococcales</taxon>
        <taxon>Microbacteriaceae</taxon>
        <taxon>Herbiconiux</taxon>
    </lineage>
</organism>
<keyword evidence="7" id="KW-1185">Reference proteome</keyword>
<feature type="domain" description="HTH lacI-type" evidence="5">
    <location>
        <begin position="1"/>
        <end position="53"/>
    </location>
</feature>